<organism evidence="2 3">
    <name type="scientific">Rhizopogon vinicolor AM-OR11-026</name>
    <dbReference type="NCBI Taxonomy" id="1314800"/>
    <lineage>
        <taxon>Eukaryota</taxon>
        <taxon>Fungi</taxon>
        <taxon>Dikarya</taxon>
        <taxon>Basidiomycota</taxon>
        <taxon>Agaricomycotina</taxon>
        <taxon>Agaricomycetes</taxon>
        <taxon>Agaricomycetidae</taxon>
        <taxon>Boletales</taxon>
        <taxon>Suillineae</taxon>
        <taxon>Rhizopogonaceae</taxon>
        <taxon>Rhizopogon</taxon>
    </lineage>
</organism>
<feature type="transmembrane region" description="Helical" evidence="1">
    <location>
        <begin position="46"/>
        <end position="68"/>
    </location>
</feature>
<protein>
    <submittedName>
        <fullName evidence="2">Uncharacterized protein</fullName>
    </submittedName>
</protein>
<feature type="transmembrane region" description="Helical" evidence="1">
    <location>
        <begin position="74"/>
        <end position="93"/>
    </location>
</feature>
<proteinExistence type="predicted"/>
<dbReference type="AlphaFoldDB" id="A0A1B7NGW2"/>
<dbReference type="EMBL" id="KV448129">
    <property type="protein sequence ID" value="OAX44009.1"/>
    <property type="molecule type" value="Genomic_DNA"/>
</dbReference>
<evidence type="ECO:0000313" key="2">
    <source>
        <dbReference type="EMBL" id="OAX44009.1"/>
    </source>
</evidence>
<sequence length="101" mass="10856">MTLHSNARVFEGAGLSSPQAAFSLGQGIVHHDALVSSILRRSNRQWSTLFTVILLVLLIAMLYFERAFAEAAHIYSQCFTACLQIAFAVGIVGDSRAVGSG</sequence>
<name>A0A1B7NGW2_9AGAM</name>
<evidence type="ECO:0000256" key="1">
    <source>
        <dbReference type="SAM" id="Phobius"/>
    </source>
</evidence>
<evidence type="ECO:0000313" key="3">
    <source>
        <dbReference type="Proteomes" id="UP000092154"/>
    </source>
</evidence>
<dbReference type="Proteomes" id="UP000092154">
    <property type="component" value="Unassembled WGS sequence"/>
</dbReference>
<keyword evidence="1" id="KW-1133">Transmembrane helix</keyword>
<keyword evidence="3" id="KW-1185">Reference proteome</keyword>
<keyword evidence="1" id="KW-0812">Transmembrane</keyword>
<dbReference type="InParanoid" id="A0A1B7NGW2"/>
<keyword evidence="1" id="KW-0472">Membrane</keyword>
<gene>
    <name evidence="2" type="ORF">K503DRAFT_578565</name>
</gene>
<accession>A0A1B7NGW2</accession>
<reference evidence="2 3" key="1">
    <citation type="submission" date="2016-06" db="EMBL/GenBank/DDBJ databases">
        <title>Comparative genomics of the ectomycorrhizal sister species Rhizopogon vinicolor and Rhizopogon vesiculosus (Basidiomycota: Boletales) reveals a divergence of the mating type B locus.</title>
        <authorList>
            <consortium name="DOE Joint Genome Institute"/>
            <person name="Mujic A.B."/>
            <person name="Kuo A."/>
            <person name="Tritt A."/>
            <person name="Lipzen A."/>
            <person name="Chen C."/>
            <person name="Johnson J."/>
            <person name="Sharma A."/>
            <person name="Barry K."/>
            <person name="Grigoriev I.V."/>
            <person name="Spatafora J.W."/>
        </authorList>
    </citation>
    <scope>NUCLEOTIDE SEQUENCE [LARGE SCALE GENOMIC DNA]</scope>
    <source>
        <strain evidence="2 3">AM-OR11-026</strain>
    </source>
</reference>